<dbReference type="Pfam" id="PF11937">
    <property type="entry name" value="DUF3455"/>
    <property type="match status" value="1"/>
</dbReference>
<keyword evidence="3" id="KW-1185">Reference proteome</keyword>
<dbReference type="PANTHER" id="PTHR35567">
    <property type="entry name" value="MALATE DEHYDROGENASE (AFU_ORTHOLOGUE AFUA_2G13800)"/>
    <property type="match status" value="1"/>
</dbReference>
<gene>
    <name evidence="2" type="ORF">AQI88_00260</name>
</gene>
<proteinExistence type="predicted"/>
<evidence type="ECO:0000256" key="1">
    <source>
        <dbReference type="SAM" id="SignalP"/>
    </source>
</evidence>
<dbReference type="Proteomes" id="UP000054241">
    <property type="component" value="Unassembled WGS sequence"/>
</dbReference>
<feature type="signal peptide" evidence="1">
    <location>
        <begin position="1"/>
        <end position="28"/>
    </location>
</feature>
<dbReference type="STRING" id="67285.AQI88_00260"/>
<dbReference type="RefSeq" id="WP_066989798.1">
    <property type="nucleotide sequence ID" value="NZ_BNDU01000004.1"/>
</dbReference>
<dbReference type="InterPro" id="IPR021851">
    <property type="entry name" value="DUF3455"/>
</dbReference>
<evidence type="ECO:0008006" key="4">
    <source>
        <dbReference type="Google" id="ProtNLM"/>
    </source>
</evidence>
<keyword evidence="1" id="KW-0732">Signal</keyword>
<protein>
    <recommendedName>
        <fullName evidence="4">DUF3455 domain-containing protein</fullName>
    </recommendedName>
</protein>
<organism evidence="2 3">
    <name type="scientific">Streptomyces cellostaticus</name>
    <dbReference type="NCBI Taxonomy" id="67285"/>
    <lineage>
        <taxon>Bacteria</taxon>
        <taxon>Bacillati</taxon>
        <taxon>Actinomycetota</taxon>
        <taxon>Actinomycetes</taxon>
        <taxon>Kitasatosporales</taxon>
        <taxon>Streptomycetaceae</taxon>
        <taxon>Streptomyces</taxon>
    </lineage>
</organism>
<accession>A0A101NTI3</accession>
<dbReference type="EMBL" id="LMWL01000001">
    <property type="protein sequence ID" value="KUM99040.1"/>
    <property type="molecule type" value="Genomic_DNA"/>
</dbReference>
<feature type="chain" id="PRO_5038747958" description="DUF3455 domain-containing protein" evidence="1">
    <location>
        <begin position="29"/>
        <end position="202"/>
    </location>
</feature>
<name>A0A101NTI3_9ACTN</name>
<sequence>MTRKRTPSRSKKIAALVLGIGALSGAIALTTGAGFASQTGSPGAVTTADTGTPGSFRAPVRHGVQIYGCTRQPDGTFAFTQHDVRAALKGGIKHSFVSPDAGPPQWIAPDGSAVTGKIISRTPNGQGNIPELELTATQSGRPTGKLATVTTVRRLDTRGGVAPTGSCDPATQPTVKVPYSAVYEFVSAPGHASSSTPTPPGN</sequence>
<evidence type="ECO:0000313" key="3">
    <source>
        <dbReference type="Proteomes" id="UP000054241"/>
    </source>
</evidence>
<dbReference type="PANTHER" id="PTHR35567:SF1">
    <property type="entry name" value="CONSERVED FUNGAL PROTEIN (AFU_ORTHOLOGUE AFUA_1G14230)"/>
    <property type="match status" value="1"/>
</dbReference>
<evidence type="ECO:0000313" key="2">
    <source>
        <dbReference type="EMBL" id="KUM99040.1"/>
    </source>
</evidence>
<comment type="caution">
    <text evidence="2">The sequence shown here is derived from an EMBL/GenBank/DDBJ whole genome shotgun (WGS) entry which is preliminary data.</text>
</comment>
<dbReference type="AlphaFoldDB" id="A0A101NTI3"/>
<dbReference type="OrthoDB" id="8901345at2"/>
<reference evidence="2 3" key="1">
    <citation type="submission" date="2015-10" db="EMBL/GenBank/DDBJ databases">
        <title>Draft genome sequence of Streptomyces cellostaticus DSM 40189, type strain for the species Streptomyces cellostaticus.</title>
        <authorList>
            <person name="Ruckert C."/>
            <person name="Winkler A."/>
            <person name="Kalinowski J."/>
            <person name="Kampfer P."/>
            <person name="Glaeser S."/>
        </authorList>
    </citation>
    <scope>NUCLEOTIDE SEQUENCE [LARGE SCALE GENOMIC DNA]</scope>
    <source>
        <strain evidence="2 3">DSM 40189</strain>
    </source>
</reference>